<comment type="caution">
    <text evidence="2">The sequence shown here is derived from an EMBL/GenBank/DDBJ whole genome shotgun (WGS) entry which is preliminary data.</text>
</comment>
<accession>A0ABW7CFE8</accession>
<proteinExistence type="predicted"/>
<reference evidence="3" key="1">
    <citation type="journal article" date="2024" name="Algal Res.">
        <title>Biochemical, toxicological and genomic investigation of a high-biomass producing Limnothrix strain isolated from Italian shallow drinking water reservoir.</title>
        <authorList>
            <person name="Simonazzi M."/>
            <person name="Shishido T.K."/>
            <person name="Delbaje E."/>
            <person name="Wahlsten M."/>
            <person name="Fewer D.P."/>
            <person name="Sivonen K."/>
            <person name="Pezzolesi L."/>
            <person name="Pistocchi R."/>
        </authorList>
    </citation>
    <scope>NUCLEOTIDE SEQUENCE [LARGE SCALE GENOMIC DNA]</scope>
    <source>
        <strain evidence="3">LRLZ20PSL1</strain>
    </source>
</reference>
<dbReference type="RefSeq" id="WP_393014322.1">
    <property type="nucleotide sequence ID" value="NZ_JAZAQF010000082.1"/>
</dbReference>
<keyword evidence="3" id="KW-1185">Reference proteome</keyword>
<organism evidence="2 3">
    <name type="scientific">Limnothrix redekei LRLZ20PSL1</name>
    <dbReference type="NCBI Taxonomy" id="3112953"/>
    <lineage>
        <taxon>Bacteria</taxon>
        <taxon>Bacillati</taxon>
        <taxon>Cyanobacteriota</taxon>
        <taxon>Cyanophyceae</taxon>
        <taxon>Pseudanabaenales</taxon>
        <taxon>Pseudanabaenaceae</taxon>
        <taxon>Limnothrix</taxon>
    </lineage>
</organism>
<evidence type="ECO:0000313" key="2">
    <source>
        <dbReference type="EMBL" id="MFG3818778.1"/>
    </source>
</evidence>
<feature type="compositionally biased region" description="Basic and acidic residues" evidence="1">
    <location>
        <begin position="15"/>
        <end position="29"/>
    </location>
</feature>
<protein>
    <submittedName>
        <fullName evidence="2">Uncharacterized protein</fullName>
    </submittedName>
</protein>
<dbReference type="EMBL" id="JAZAQF010000082">
    <property type="protein sequence ID" value="MFG3818778.1"/>
    <property type="molecule type" value="Genomic_DNA"/>
</dbReference>
<evidence type="ECO:0000313" key="3">
    <source>
        <dbReference type="Proteomes" id="UP001604335"/>
    </source>
</evidence>
<gene>
    <name evidence="2" type="ORF">VPK24_14105</name>
</gene>
<evidence type="ECO:0000256" key="1">
    <source>
        <dbReference type="SAM" id="MobiDB-lite"/>
    </source>
</evidence>
<dbReference type="Proteomes" id="UP001604335">
    <property type="component" value="Unassembled WGS sequence"/>
</dbReference>
<sequence>MGLRTLAANAIAHGDPTRPRSGRSRELPVRARRSPQGPDLSIDPQNAGGSPAEFLGRSPSRI</sequence>
<feature type="region of interest" description="Disordered" evidence="1">
    <location>
        <begin position="1"/>
        <end position="62"/>
    </location>
</feature>
<name>A0ABW7CFE8_9CYAN</name>